<dbReference type="AlphaFoldDB" id="A0A6C7E0I5"/>
<sequence length="500" mass="51075">MRCHVCNVEVGEGQRFCHECGESLTGVTDATEELKVLPDADSRVDGDDDLPPTQAIDELPGDEVPESPIGDLPDSQLDDPELPDTEAIPANELPDAPTSSDTEPDESVPAGRIGASLFDPATAPPDAEPDWSEPIPPLSDDIFATSTHSTESPGGDAVPAYESTTAIPVSEHGAPFDETTGQQPALFDAEAVAGGPLLDGELRPFKVRPTLVLAFLGMLAALMVSVADVTDIRTDRVVAGIDNQLSTLADVGSNLPLAGFIGAAIMLVGGLLHCFGLRWGAGLAGGAGLALTGWAALVIGHAEVPINGAERITRDPSTPGPFTLTVTRDLGYWLVVALAGIGLVVFALSLVSAGTGGRRGLDPWTAALGALAAVVIAAGPLITVEGANFDVNFGTDDLPFAFFAGRLVQLALVAGAGVVGFLLVRAYGLGLAAGGVSITLWLWLSSLLEIGDRPLGVAAGNLGSGSTKPHAVTTVGVTATLVMLVVAATIAIVQNSRSTT</sequence>
<feature type="transmembrane region" description="Helical" evidence="2">
    <location>
        <begin position="330"/>
        <end position="351"/>
    </location>
</feature>
<feature type="transmembrane region" description="Helical" evidence="2">
    <location>
        <begin position="282"/>
        <end position="302"/>
    </location>
</feature>
<organism evidence="3 4">
    <name type="scientific">Ilumatobacter coccineus (strain NBRC 103263 / KCTC 29153 / YM16-304)</name>
    <dbReference type="NCBI Taxonomy" id="1313172"/>
    <lineage>
        <taxon>Bacteria</taxon>
        <taxon>Bacillati</taxon>
        <taxon>Actinomycetota</taxon>
        <taxon>Acidimicrobiia</taxon>
        <taxon>Acidimicrobiales</taxon>
        <taxon>Ilumatobacteraceae</taxon>
        <taxon>Ilumatobacter</taxon>
    </lineage>
</organism>
<keyword evidence="4" id="KW-1185">Reference proteome</keyword>
<evidence type="ECO:0008006" key="5">
    <source>
        <dbReference type="Google" id="ProtNLM"/>
    </source>
</evidence>
<gene>
    <name evidence="3" type="ORF">YM304_02360</name>
</gene>
<evidence type="ECO:0000313" key="4">
    <source>
        <dbReference type="Proteomes" id="UP000011863"/>
    </source>
</evidence>
<feature type="transmembrane region" description="Helical" evidence="2">
    <location>
        <begin position="403"/>
        <end position="424"/>
    </location>
</feature>
<feature type="transmembrane region" description="Helical" evidence="2">
    <location>
        <begin position="363"/>
        <end position="383"/>
    </location>
</feature>
<accession>A0A6C7E0I5</accession>
<feature type="transmembrane region" description="Helical" evidence="2">
    <location>
        <begin position="431"/>
        <end position="451"/>
    </location>
</feature>
<dbReference type="KEGG" id="aym:YM304_02360"/>
<feature type="region of interest" description="Disordered" evidence="1">
    <location>
        <begin position="36"/>
        <end position="131"/>
    </location>
</feature>
<dbReference type="OrthoDB" id="3254248at2"/>
<evidence type="ECO:0000256" key="1">
    <source>
        <dbReference type="SAM" id="MobiDB-lite"/>
    </source>
</evidence>
<dbReference type="Proteomes" id="UP000011863">
    <property type="component" value="Chromosome"/>
</dbReference>
<reference evidence="3 4" key="1">
    <citation type="journal article" date="2013" name="Int. J. Syst. Evol. Microbiol.">
        <title>Ilumatobacter nonamiense sp. nov. and Ilumatobacter coccineum sp. nov., isolated from seashore sand.</title>
        <authorList>
            <person name="Matsumoto A."/>
            <person name="Kasai H."/>
            <person name="Matsuo Y."/>
            <person name="Shizuri Y."/>
            <person name="Ichikawa N."/>
            <person name="Fujita N."/>
            <person name="Omura S."/>
            <person name="Takahashi Y."/>
        </authorList>
    </citation>
    <scope>NUCLEOTIDE SEQUENCE [LARGE SCALE GENOMIC DNA]</scope>
    <source>
        <strain evidence="4">NBRC 103263 / KCTC 29153 / YM16-304</strain>
    </source>
</reference>
<evidence type="ECO:0000313" key="3">
    <source>
        <dbReference type="EMBL" id="BAN00550.1"/>
    </source>
</evidence>
<feature type="transmembrane region" description="Helical" evidence="2">
    <location>
        <begin position="471"/>
        <end position="493"/>
    </location>
</feature>
<name>A0A6C7E0I5_ILUCY</name>
<dbReference type="EMBL" id="AP012057">
    <property type="protein sequence ID" value="BAN00550.1"/>
    <property type="molecule type" value="Genomic_DNA"/>
</dbReference>
<protein>
    <recommendedName>
        <fullName evidence="5">Zinc-ribbon domain-containing protein</fullName>
    </recommendedName>
</protein>
<keyword evidence="2" id="KW-0472">Membrane</keyword>
<evidence type="ECO:0000256" key="2">
    <source>
        <dbReference type="SAM" id="Phobius"/>
    </source>
</evidence>
<feature type="compositionally biased region" description="Basic and acidic residues" evidence="1">
    <location>
        <begin position="36"/>
        <end position="45"/>
    </location>
</feature>
<feature type="transmembrane region" description="Helical" evidence="2">
    <location>
        <begin position="210"/>
        <end position="227"/>
    </location>
</feature>
<keyword evidence="2" id="KW-0812">Transmembrane</keyword>
<keyword evidence="2" id="KW-1133">Transmembrane helix</keyword>
<dbReference type="RefSeq" id="WP_015439798.1">
    <property type="nucleotide sequence ID" value="NC_020520.1"/>
</dbReference>
<feature type="transmembrane region" description="Helical" evidence="2">
    <location>
        <begin position="255"/>
        <end position="275"/>
    </location>
</feature>
<proteinExistence type="predicted"/>